<keyword evidence="2" id="KW-0560">Oxidoreductase</keyword>
<dbReference type="AlphaFoldDB" id="A0A1H4KI16"/>
<dbReference type="GO" id="GO:0016616">
    <property type="term" value="F:oxidoreductase activity, acting on the CH-OH group of donors, NAD or NADP as acceptor"/>
    <property type="evidence" value="ECO:0007669"/>
    <property type="project" value="TreeGrafter"/>
</dbReference>
<dbReference type="PRINTS" id="PR00081">
    <property type="entry name" value="GDHRDH"/>
</dbReference>
<proteinExistence type="inferred from homology"/>
<reference evidence="5" key="1">
    <citation type="submission" date="2016-10" db="EMBL/GenBank/DDBJ databases">
        <authorList>
            <person name="Varghese N."/>
            <person name="Submissions S."/>
        </authorList>
    </citation>
    <scope>NUCLEOTIDE SEQUENCE [LARGE SCALE GENOMIC DNA]</scope>
    <source>
        <strain evidence="5">DSM 40318</strain>
    </source>
</reference>
<sequence length="243" mass="25611">MDRLDGKVAIVSGAGSGMGEEHARALVHAGARVIGFDITPGSGPALADELGPDRFRWLLGDVTSIADWKRVVAECVAAFGHPTVLVNNAGIARANRVETVEESEYRRVIDVNQVGPFLGMQTVVGPMKAAGGGSIVNICSTSGLVGFTDNFAYVASKWAVRGMTKAAALELVEYRIRVNAVFPGETDTPLLRADPTALPPESSRFGRWARPSEISAAVVFLASEEASYMSGAELVIDGTYTAA</sequence>
<dbReference type="Proteomes" id="UP000198609">
    <property type="component" value="Unassembled WGS sequence"/>
</dbReference>
<protein>
    <submittedName>
        <fullName evidence="4">3alpha(Or 20beta)-hydroxysteroid dehydrogenase</fullName>
    </submittedName>
</protein>
<dbReference type="InterPro" id="IPR002347">
    <property type="entry name" value="SDR_fam"/>
</dbReference>
<dbReference type="RefSeq" id="WP_093460216.1">
    <property type="nucleotide sequence ID" value="NZ_FNST01000002.1"/>
</dbReference>
<dbReference type="InterPro" id="IPR036291">
    <property type="entry name" value="NAD(P)-bd_dom_sf"/>
</dbReference>
<dbReference type="FunFam" id="3.40.50.720:FF:000084">
    <property type="entry name" value="Short-chain dehydrogenase reductase"/>
    <property type="match status" value="1"/>
</dbReference>
<evidence type="ECO:0000256" key="2">
    <source>
        <dbReference type="ARBA" id="ARBA00023002"/>
    </source>
</evidence>
<dbReference type="PROSITE" id="PS00061">
    <property type="entry name" value="ADH_SHORT"/>
    <property type="match status" value="1"/>
</dbReference>
<dbReference type="PANTHER" id="PTHR42760:SF133">
    <property type="entry name" value="3-OXOACYL-[ACYL-CARRIER-PROTEIN] REDUCTASE"/>
    <property type="match status" value="1"/>
</dbReference>
<dbReference type="EMBL" id="FNST01000002">
    <property type="protein sequence ID" value="SEB57708.1"/>
    <property type="molecule type" value="Genomic_DNA"/>
</dbReference>
<dbReference type="InterPro" id="IPR020904">
    <property type="entry name" value="Sc_DH/Rdtase_CS"/>
</dbReference>
<organism evidence="4 5">
    <name type="scientific">Streptomyces melanosporofaciens</name>
    <dbReference type="NCBI Taxonomy" id="67327"/>
    <lineage>
        <taxon>Bacteria</taxon>
        <taxon>Bacillati</taxon>
        <taxon>Actinomycetota</taxon>
        <taxon>Actinomycetes</taxon>
        <taxon>Kitasatosporales</taxon>
        <taxon>Streptomycetaceae</taxon>
        <taxon>Streptomyces</taxon>
        <taxon>Streptomyces violaceusniger group</taxon>
    </lineage>
</organism>
<name>A0A1H4KI16_STRMJ</name>
<accession>A0A1H4KI16</accession>
<dbReference type="PANTHER" id="PTHR42760">
    <property type="entry name" value="SHORT-CHAIN DEHYDROGENASES/REDUCTASES FAMILY MEMBER"/>
    <property type="match status" value="1"/>
</dbReference>
<evidence type="ECO:0000313" key="4">
    <source>
        <dbReference type="EMBL" id="SEB57708.1"/>
    </source>
</evidence>
<dbReference type="SUPFAM" id="SSF51735">
    <property type="entry name" value="NAD(P)-binding Rossmann-fold domains"/>
    <property type="match status" value="1"/>
</dbReference>
<evidence type="ECO:0000313" key="5">
    <source>
        <dbReference type="Proteomes" id="UP000198609"/>
    </source>
</evidence>
<dbReference type="Gene3D" id="3.40.50.720">
    <property type="entry name" value="NAD(P)-binding Rossmann-like Domain"/>
    <property type="match status" value="1"/>
</dbReference>
<dbReference type="PRINTS" id="PR00080">
    <property type="entry name" value="SDRFAMILY"/>
</dbReference>
<keyword evidence="5" id="KW-1185">Reference proteome</keyword>
<evidence type="ECO:0000256" key="1">
    <source>
        <dbReference type="ARBA" id="ARBA00006484"/>
    </source>
</evidence>
<comment type="similarity">
    <text evidence="1 3">Belongs to the short-chain dehydrogenases/reductases (SDR) family.</text>
</comment>
<evidence type="ECO:0000256" key="3">
    <source>
        <dbReference type="RuleBase" id="RU000363"/>
    </source>
</evidence>
<dbReference type="Pfam" id="PF00106">
    <property type="entry name" value="adh_short"/>
    <property type="match status" value="1"/>
</dbReference>
<gene>
    <name evidence="4" type="ORF">SAMN04490356_0708</name>
</gene>